<dbReference type="NCBIfam" id="TIGR00768">
    <property type="entry name" value="rimK_fam"/>
    <property type="match status" value="1"/>
</dbReference>
<keyword evidence="7" id="KW-0460">Magnesium</keyword>
<keyword evidence="13" id="KW-1185">Reference proteome</keyword>
<dbReference type="SUPFAM" id="SSF56059">
    <property type="entry name" value="Glutathione synthetase ATP-binding domain-like"/>
    <property type="match status" value="1"/>
</dbReference>
<feature type="domain" description="ATP-grasp" evidence="11">
    <location>
        <begin position="111"/>
        <end position="293"/>
    </location>
</feature>
<keyword evidence="5 10" id="KW-0547">Nucleotide-binding</keyword>
<sequence length="310" mass="34149">MKLLMLCREPRLYSCIRLQEAAEESGHQIDILDPNRCILHLAANGEQKLYYQAINQFDYHLLPEYDGVIPRFGTASTEMGCRVLCYFAARHIPVLNSAEAFALARDKWQSLQVLHQHSLPVPTTALGGNEVNAEAIATHIGAPAILKTLSGSQGIGVMLMTENNSTVSVMETLKHANIPVLAQQFITEAKGHDLRCFVIGDRVVSAMERQGKVGEFRANFHRGGSAVPVKLSSQEIELAVTATKVIGLDVAGVDIIRTKQGPMILEVNASPGLELIEKTSKLDIAVQMIAYLERKIHFTNPPPHLRKIKE</sequence>
<comment type="cofactor">
    <cofactor evidence="2">
        <name>Mg(2+)</name>
        <dbReference type="ChEBI" id="CHEBI:18420"/>
    </cofactor>
</comment>
<keyword evidence="6 10" id="KW-0067">ATP-binding</keyword>
<reference evidence="12 13" key="1">
    <citation type="submission" date="2024-09" db="EMBL/GenBank/DDBJ databases">
        <authorList>
            <person name="Sun Q."/>
            <person name="Mori K."/>
        </authorList>
    </citation>
    <scope>NUCLEOTIDE SEQUENCE [LARGE SCALE GENOMIC DNA]</scope>
    <source>
        <strain evidence="12 13">CCM 7539</strain>
    </source>
</reference>
<evidence type="ECO:0000256" key="7">
    <source>
        <dbReference type="ARBA" id="ARBA00022842"/>
    </source>
</evidence>
<dbReference type="PANTHER" id="PTHR21621:SF7">
    <property type="entry name" value="RIBOSOMAL PROTEIN BS6--L-GLUTAMATE LIGASE"/>
    <property type="match status" value="1"/>
</dbReference>
<evidence type="ECO:0000256" key="9">
    <source>
        <dbReference type="ARBA" id="ARBA00023211"/>
    </source>
</evidence>
<evidence type="ECO:0000256" key="1">
    <source>
        <dbReference type="ARBA" id="ARBA00001936"/>
    </source>
</evidence>
<organism evidence="12 13">
    <name type="scientific">Gallibacterium trehalosifermentans</name>
    <dbReference type="NCBI Taxonomy" id="516935"/>
    <lineage>
        <taxon>Bacteria</taxon>
        <taxon>Pseudomonadati</taxon>
        <taxon>Pseudomonadota</taxon>
        <taxon>Gammaproteobacteria</taxon>
        <taxon>Pasteurellales</taxon>
        <taxon>Pasteurellaceae</taxon>
        <taxon>Gallibacterium</taxon>
    </lineage>
</organism>
<proteinExistence type="predicted"/>
<protein>
    <submittedName>
        <fullName evidence="12">RimK family alpha-L-glutamate ligase</fullName>
    </submittedName>
</protein>
<comment type="cofactor">
    <cofactor evidence="1">
        <name>Mn(2+)</name>
        <dbReference type="ChEBI" id="CHEBI:29035"/>
    </cofactor>
</comment>
<evidence type="ECO:0000256" key="10">
    <source>
        <dbReference type="PROSITE-ProRule" id="PRU00409"/>
    </source>
</evidence>
<evidence type="ECO:0000256" key="2">
    <source>
        <dbReference type="ARBA" id="ARBA00001946"/>
    </source>
</evidence>
<dbReference type="EMBL" id="JBHLWB010000009">
    <property type="protein sequence ID" value="MFC0309729.1"/>
    <property type="molecule type" value="Genomic_DNA"/>
</dbReference>
<dbReference type="Pfam" id="PF08443">
    <property type="entry name" value="RimK"/>
    <property type="match status" value="1"/>
</dbReference>
<dbReference type="InterPro" id="IPR004666">
    <property type="entry name" value="Rp_bS6_RimK/Lys_biosynth_LsyX"/>
</dbReference>
<dbReference type="GO" id="GO:0016874">
    <property type="term" value="F:ligase activity"/>
    <property type="evidence" value="ECO:0007669"/>
    <property type="project" value="UniProtKB-KW"/>
</dbReference>
<evidence type="ECO:0000256" key="3">
    <source>
        <dbReference type="ARBA" id="ARBA00022598"/>
    </source>
</evidence>
<name>A0ABV6H2X8_9PAST</name>
<dbReference type="Gene3D" id="3.40.50.20">
    <property type="match status" value="1"/>
</dbReference>
<evidence type="ECO:0000313" key="12">
    <source>
        <dbReference type="EMBL" id="MFC0309729.1"/>
    </source>
</evidence>
<keyword evidence="4" id="KW-0479">Metal-binding</keyword>
<dbReference type="InterPro" id="IPR013651">
    <property type="entry name" value="ATP-grasp_RimK-type"/>
</dbReference>
<dbReference type="Gene3D" id="3.30.1490.20">
    <property type="entry name" value="ATP-grasp fold, A domain"/>
    <property type="match status" value="1"/>
</dbReference>
<dbReference type="RefSeq" id="WP_382371440.1">
    <property type="nucleotide sequence ID" value="NZ_JBHLWB010000009.1"/>
</dbReference>
<dbReference type="InterPro" id="IPR011761">
    <property type="entry name" value="ATP-grasp"/>
</dbReference>
<dbReference type="InterPro" id="IPR041107">
    <property type="entry name" value="Rimk_N"/>
</dbReference>
<comment type="caution">
    <text evidence="12">The sequence shown here is derived from an EMBL/GenBank/DDBJ whole genome shotgun (WGS) entry which is preliminary data.</text>
</comment>
<keyword evidence="3 12" id="KW-0436">Ligase</keyword>
<dbReference type="Pfam" id="PF18030">
    <property type="entry name" value="Rimk_N"/>
    <property type="match status" value="1"/>
</dbReference>
<dbReference type="InterPro" id="IPR013815">
    <property type="entry name" value="ATP_grasp_subdomain_1"/>
</dbReference>
<evidence type="ECO:0000256" key="6">
    <source>
        <dbReference type="ARBA" id="ARBA00022840"/>
    </source>
</evidence>
<dbReference type="PROSITE" id="PS50975">
    <property type="entry name" value="ATP_GRASP"/>
    <property type="match status" value="1"/>
</dbReference>
<evidence type="ECO:0000256" key="5">
    <source>
        <dbReference type="ARBA" id="ARBA00022741"/>
    </source>
</evidence>
<evidence type="ECO:0000256" key="8">
    <source>
        <dbReference type="ARBA" id="ARBA00022917"/>
    </source>
</evidence>
<accession>A0ABV6H2X8</accession>
<evidence type="ECO:0000256" key="4">
    <source>
        <dbReference type="ARBA" id="ARBA00022723"/>
    </source>
</evidence>
<evidence type="ECO:0000259" key="11">
    <source>
        <dbReference type="PROSITE" id="PS50975"/>
    </source>
</evidence>
<keyword evidence="9" id="KW-0464">Manganese</keyword>
<dbReference type="PANTHER" id="PTHR21621">
    <property type="entry name" value="RIBOSOMAL PROTEIN S6 MODIFICATION PROTEIN"/>
    <property type="match status" value="1"/>
</dbReference>
<gene>
    <name evidence="12" type="ORF">ACFFHK_08440</name>
</gene>
<dbReference type="Proteomes" id="UP001589767">
    <property type="component" value="Unassembled WGS sequence"/>
</dbReference>
<dbReference type="Gene3D" id="3.30.470.20">
    <property type="entry name" value="ATP-grasp fold, B domain"/>
    <property type="match status" value="1"/>
</dbReference>
<evidence type="ECO:0000313" key="13">
    <source>
        <dbReference type="Proteomes" id="UP001589767"/>
    </source>
</evidence>
<keyword evidence="8" id="KW-0648">Protein biosynthesis</keyword>